<evidence type="ECO:0000259" key="1">
    <source>
        <dbReference type="SMART" id="SM01264"/>
    </source>
</evidence>
<dbReference type="SMART" id="SM01264">
    <property type="entry name" value="M16C_associated"/>
    <property type="match status" value="1"/>
</dbReference>
<dbReference type="Pfam" id="PF22516">
    <property type="entry name" value="PreP_C"/>
    <property type="match status" value="1"/>
</dbReference>
<dbReference type="GO" id="GO:0046872">
    <property type="term" value="F:metal ion binding"/>
    <property type="evidence" value="ECO:0007669"/>
    <property type="project" value="InterPro"/>
</dbReference>
<comment type="caution">
    <text evidence="2">The sequence shown here is derived from an EMBL/GenBank/DDBJ whole genome shotgun (WGS) entry which is preliminary data.</text>
</comment>
<evidence type="ECO:0000313" key="4">
    <source>
        <dbReference type="Proteomes" id="UP000443070"/>
    </source>
</evidence>
<dbReference type="PANTHER" id="PTHR43016:SF13">
    <property type="entry name" value="PRESEQUENCE PROTEASE, MITOCHONDRIAL"/>
    <property type="match status" value="1"/>
</dbReference>
<dbReference type="FunFam" id="3.30.830.10:FF:000034">
    <property type="entry name" value="presequence protease 1, chloroplastic/mitochondrial"/>
    <property type="match status" value="1"/>
</dbReference>
<dbReference type="InterPro" id="IPR011765">
    <property type="entry name" value="Pept_M16_N"/>
</dbReference>
<dbReference type="GO" id="GO:0016485">
    <property type="term" value="P:protein processing"/>
    <property type="evidence" value="ECO:0007669"/>
    <property type="project" value="TreeGrafter"/>
</dbReference>
<organism evidence="2 5">
    <name type="scientific">Phascolarctobacterium faecium</name>
    <dbReference type="NCBI Taxonomy" id="33025"/>
    <lineage>
        <taxon>Bacteria</taxon>
        <taxon>Bacillati</taxon>
        <taxon>Bacillota</taxon>
        <taxon>Negativicutes</taxon>
        <taxon>Acidaminococcales</taxon>
        <taxon>Acidaminococcaceae</taxon>
        <taxon>Phascolarctobacterium</taxon>
    </lineage>
</organism>
<dbReference type="Pfam" id="PF08367">
    <property type="entry name" value="M16C_assoc"/>
    <property type="match status" value="1"/>
</dbReference>
<accession>A0A7X2XER3</accession>
<dbReference type="InterPro" id="IPR055130">
    <property type="entry name" value="PreP_C"/>
</dbReference>
<evidence type="ECO:0000313" key="5">
    <source>
        <dbReference type="Proteomes" id="UP000484547"/>
    </source>
</evidence>
<keyword evidence="4" id="KW-1185">Reference proteome</keyword>
<dbReference type="Proteomes" id="UP000443070">
    <property type="component" value="Unassembled WGS sequence"/>
</dbReference>
<proteinExistence type="predicted"/>
<evidence type="ECO:0000313" key="2">
    <source>
        <dbReference type="EMBL" id="MTT75350.1"/>
    </source>
</evidence>
<dbReference type="InterPro" id="IPR007863">
    <property type="entry name" value="Peptidase_M16_C"/>
</dbReference>
<dbReference type="EMBL" id="WNBW01000001">
    <property type="protein sequence ID" value="MTU03483.1"/>
    <property type="molecule type" value="Genomic_DNA"/>
</dbReference>
<dbReference type="SUPFAM" id="SSF63411">
    <property type="entry name" value="LuxS/MPP-like metallohydrolase"/>
    <property type="match status" value="4"/>
</dbReference>
<dbReference type="OrthoDB" id="9762027at2"/>
<dbReference type="InterPro" id="IPR013578">
    <property type="entry name" value="Peptidase_M16C_assoc"/>
</dbReference>
<protein>
    <submittedName>
        <fullName evidence="2">Peptidase M16</fullName>
    </submittedName>
</protein>
<feature type="domain" description="Peptidase M16C associated" evidence="1">
    <location>
        <begin position="465"/>
        <end position="714"/>
    </location>
</feature>
<dbReference type="EMBL" id="WNBM01000001">
    <property type="protein sequence ID" value="MTT75350.1"/>
    <property type="molecule type" value="Genomic_DNA"/>
</dbReference>
<name>A0A7X2XER3_9FIRM</name>
<dbReference type="Pfam" id="PF05193">
    <property type="entry name" value="Peptidase_M16_C"/>
    <property type="match status" value="1"/>
</dbReference>
<dbReference type="Proteomes" id="UP000484547">
    <property type="component" value="Unassembled WGS sequence"/>
</dbReference>
<dbReference type="PANTHER" id="PTHR43016">
    <property type="entry name" value="PRESEQUENCE PROTEASE"/>
    <property type="match status" value="1"/>
</dbReference>
<dbReference type="Pfam" id="PF00675">
    <property type="entry name" value="Peptidase_M16"/>
    <property type="match status" value="1"/>
</dbReference>
<dbReference type="AlphaFoldDB" id="A0A7X2XER3"/>
<gene>
    <name evidence="2" type="ORF">GMD11_03570</name>
    <name evidence="3" type="ORF">GMD18_03575</name>
</gene>
<dbReference type="InterPro" id="IPR011249">
    <property type="entry name" value="Metalloenz_LuxS/M16"/>
</dbReference>
<dbReference type="Gene3D" id="3.30.830.10">
    <property type="entry name" value="Metalloenzyme, LuxS/M16 peptidase-like"/>
    <property type="match status" value="4"/>
</dbReference>
<dbReference type="RefSeq" id="WP_155163687.1">
    <property type="nucleotide sequence ID" value="NZ_DBFCBI010000080.1"/>
</dbReference>
<sequence>MKLDVNKQYSGFVIRQAAYIDEIQSEAYVMEHTYSGARLLYLGNNDDNKVFSISFRTPPYDDTGVAHILEHSVLCGSRKYRLKEPFVELVKGSMNTFLNAMTYPDKTMYPVASRNAKDFQNLMDVYLDAVFYPLIYENPYTLRQEGWHYNIEAPTDALSYNGVVYNEMKGVFSSADALLDYEAMKALFPDTPYSFESGGHPDAIPELTQEAFEHFHTTYYSPENSFIYLYGDMEIETTLQYLNDEYLSGFKRTGAVNSEIPLQNAFARTQEVLGTYPVGADEATEDKTYHELHIVTGDARDVKTSMALRVLESVLLEGNSAPLRLALLQSGVAKDISGSYAGSYRQPIFSIKAAGSKPEQRDKFISIIYHTLQQLTINGIDKELLEAHLNYLEFKLREADFGAYPKGLIYGISVMDSWLYDGDPLAGLRYTEALQQLREGIKTRYYEQLIENYLLDNTHKVIVTLNPEQGKEEREQEVLAEKMAALKASMDTETIAQNIELCSELHKRQAAADTAEALETIPLLERSDIRREVEVTETVLKQLGTNDILYVPAFTNKIAYLNWYFDLTGIDKDLLPYCYLLSDVLGKFNTDKYTYQELATASNKYTGGVSFQMHAYSAADDANDYTIKFTVQAKALTANLDKLFDILQAVALGSKIDDAKRLQEILDEVKTDWDSSFFSRGQTVACTRLASYFSTAARVNEQDQFSYYEFLKELSADFAGRAEDTLAKLRQLLGIFFESSKYLLAYSCEESERMLVLEQALNFAALLPQSAVAGKTPQFLEAPGENEGIMTPGKVQYVAAGGDFHKFGYQFHGAMKVLETILRYEYLWTKIRVQGGAYGATARFDRNGTMFFASYRDPKLKESLQAYYDMPSWLEKLELSERELTKYIIGTISGLDTPLTNSMRLEQAGVYHLKQVDTAMRQQMRSEIIDLTNADLQKLAPLIRDTLSEKYLCVVGSSQSIEANKNIFTKTQHI</sequence>
<reference evidence="4 5" key="1">
    <citation type="journal article" date="2019" name="Nat. Med.">
        <title>A library of human gut bacterial isolates paired with longitudinal multiomics data enables mechanistic microbiome research.</title>
        <authorList>
            <person name="Poyet M."/>
            <person name="Groussin M."/>
            <person name="Gibbons S.M."/>
            <person name="Avila-Pacheco J."/>
            <person name="Jiang X."/>
            <person name="Kearney S.M."/>
            <person name="Perrotta A.R."/>
            <person name="Berdy B."/>
            <person name="Zhao S."/>
            <person name="Lieberman T.D."/>
            <person name="Swanson P.K."/>
            <person name="Smith M."/>
            <person name="Roesemann S."/>
            <person name="Alexander J.E."/>
            <person name="Rich S.A."/>
            <person name="Livny J."/>
            <person name="Vlamakis H."/>
            <person name="Clish C."/>
            <person name="Bullock K."/>
            <person name="Deik A."/>
            <person name="Scott J."/>
            <person name="Pierce K.A."/>
            <person name="Xavier R.J."/>
            <person name="Alm E.J."/>
        </authorList>
    </citation>
    <scope>NUCLEOTIDE SEQUENCE [LARGE SCALE GENOMIC DNA]</scope>
    <source>
        <strain evidence="2 5">BIOML-A13</strain>
        <strain evidence="3 4">BIOML-A3</strain>
    </source>
</reference>
<dbReference type="GO" id="GO:0004222">
    <property type="term" value="F:metalloendopeptidase activity"/>
    <property type="evidence" value="ECO:0007669"/>
    <property type="project" value="TreeGrafter"/>
</dbReference>
<evidence type="ECO:0000313" key="3">
    <source>
        <dbReference type="EMBL" id="MTU03483.1"/>
    </source>
</evidence>